<evidence type="ECO:0000259" key="5">
    <source>
        <dbReference type="Pfam" id="PF00370"/>
    </source>
</evidence>
<keyword evidence="8" id="KW-1185">Reference proteome</keyword>
<dbReference type="InterPro" id="IPR018484">
    <property type="entry name" value="FGGY_N"/>
</dbReference>
<dbReference type="PANTHER" id="PTHR43095">
    <property type="entry name" value="SUGAR KINASE"/>
    <property type="match status" value="1"/>
</dbReference>
<organism evidence="7 8">
    <name type="scientific">Halopenitus salinus</name>
    <dbReference type="NCBI Taxonomy" id="1198295"/>
    <lineage>
        <taxon>Archaea</taxon>
        <taxon>Methanobacteriati</taxon>
        <taxon>Methanobacteriota</taxon>
        <taxon>Stenosarchaea group</taxon>
        <taxon>Halobacteria</taxon>
        <taxon>Halobacteriales</taxon>
        <taxon>Haloferacaceae</taxon>
        <taxon>Halopenitus</taxon>
    </lineage>
</organism>
<reference evidence="7 8" key="1">
    <citation type="journal article" date="2019" name="Int. J. Syst. Evol. Microbiol.">
        <title>The Global Catalogue of Microorganisms (GCM) 10K type strain sequencing project: providing services to taxonomists for standard genome sequencing and annotation.</title>
        <authorList>
            <consortium name="The Broad Institute Genomics Platform"/>
            <consortium name="The Broad Institute Genome Sequencing Center for Infectious Disease"/>
            <person name="Wu L."/>
            <person name="Ma J."/>
        </authorList>
    </citation>
    <scope>NUCLEOTIDE SEQUENCE [LARGE SCALE GENOMIC DNA]</scope>
    <source>
        <strain evidence="7 8">SKJ47</strain>
    </source>
</reference>
<dbReference type="EC" id="2.7.1.-" evidence="7"/>
<sequence>MSDYLLGLDAGLTRTKAVIFTPDGEVVAQSGRDTPEDRPDPDRREVDPEALFEASAATIRETLADGDVAAEDVAALGVSAHGHGLYTLDADGDPARPGIKSTDSRATDLLEEWESNGTADRIRERLGYAPFAGDPISLLAWLERHEPDAYDRIDRVLFCKDYIKYRLTDRVRTDEMEASVFENPRTNEYDREALESAGIGSCLDALPAVTRSFESCGTVTAAAAEATGLAEGTPVASGLHDVGATALGTGAYGAGQGVLIVGTWGQSIVVLDGETEGGSAPDAPDDPDAAGGTDGPAPGLTRRYLDGKRLRYKGNRSAAACLDWFVEEVGRDWHDRADEEGVSRYAVYDQVVESVPPGADGVLFHPYLDGSTDAPTDRGGFYGLTTDHTKADMLRAVYEGVAISQAARLAELEPADGLDDVRLAGGGARSEVWSDVFAAALDREAIVPAGGEAGARGAAICAGIAAGIHPDHRTATERMVRIDRTHEPDPEAAAVYRDRRDTFESALEAIRPIWKRLSDGDRA</sequence>
<keyword evidence="1 3" id="KW-0808">Transferase</keyword>
<keyword evidence="2 3" id="KW-0418">Kinase</keyword>
<evidence type="ECO:0000259" key="6">
    <source>
        <dbReference type="Pfam" id="PF02782"/>
    </source>
</evidence>
<dbReference type="SUPFAM" id="SSF53067">
    <property type="entry name" value="Actin-like ATPase domain"/>
    <property type="match status" value="2"/>
</dbReference>
<feature type="region of interest" description="Disordered" evidence="4">
    <location>
        <begin position="25"/>
        <end position="46"/>
    </location>
</feature>
<dbReference type="Proteomes" id="UP001596296">
    <property type="component" value="Unassembled WGS sequence"/>
</dbReference>
<accession>A0ABD5UQP2</accession>
<evidence type="ECO:0000313" key="8">
    <source>
        <dbReference type="Proteomes" id="UP001596296"/>
    </source>
</evidence>
<dbReference type="CDD" id="cd07802">
    <property type="entry name" value="ASKHA_NBD_FGGY_EcLyxK-like"/>
    <property type="match status" value="1"/>
</dbReference>
<feature type="region of interest" description="Disordered" evidence="4">
    <location>
        <begin position="273"/>
        <end position="300"/>
    </location>
</feature>
<feature type="domain" description="Carbohydrate kinase FGGY N-terminal" evidence="5">
    <location>
        <begin position="4"/>
        <end position="248"/>
    </location>
</feature>
<feature type="domain" description="Carbohydrate kinase FGGY C-terminal" evidence="6">
    <location>
        <begin position="311"/>
        <end position="466"/>
    </location>
</feature>
<protein>
    <submittedName>
        <fullName evidence="7">FGGY-family carbohydrate kinase</fullName>
        <ecNumber evidence="7">2.7.1.-</ecNumber>
    </submittedName>
</protein>
<feature type="compositionally biased region" description="Low complexity" evidence="4">
    <location>
        <begin position="289"/>
        <end position="299"/>
    </location>
</feature>
<feature type="compositionally biased region" description="Basic and acidic residues" evidence="4">
    <location>
        <begin position="33"/>
        <end position="46"/>
    </location>
</feature>
<dbReference type="AlphaFoldDB" id="A0ABD5UQP2"/>
<comment type="caution">
    <text evidence="7">The sequence shown here is derived from an EMBL/GenBank/DDBJ whole genome shotgun (WGS) entry which is preliminary data.</text>
</comment>
<evidence type="ECO:0000256" key="3">
    <source>
        <dbReference type="RuleBase" id="RU003733"/>
    </source>
</evidence>
<dbReference type="GO" id="GO:0016301">
    <property type="term" value="F:kinase activity"/>
    <property type="evidence" value="ECO:0007669"/>
    <property type="project" value="UniProtKB-KW"/>
</dbReference>
<evidence type="ECO:0000256" key="2">
    <source>
        <dbReference type="ARBA" id="ARBA00022777"/>
    </source>
</evidence>
<dbReference type="InterPro" id="IPR000577">
    <property type="entry name" value="Carb_kinase_FGGY"/>
</dbReference>
<dbReference type="Pfam" id="PF02782">
    <property type="entry name" value="FGGY_C"/>
    <property type="match status" value="1"/>
</dbReference>
<dbReference type="RefSeq" id="WP_379740701.1">
    <property type="nucleotide sequence ID" value="NZ_JBHSVN010000001.1"/>
</dbReference>
<proteinExistence type="inferred from homology"/>
<dbReference type="EMBL" id="JBHSXL010000003">
    <property type="protein sequence ID" value="MFC6891790.1"/>
    <property type="molecule type" value="Genomic_DNA"/>
</dbReference>
<dbReference type="InterPro" id="IPR050406">
    <property type="entry name" value="FGGY_Carb_Kinase"/>
</dbReference>
<dbReference type="PIRSF" id="PIRSF000538">
    <property type="entry name" value="GlpK"/>
    <property type="match status" value="1"/>
</dbReference>
<dbReference type="PANTHER" id="PTHR43095:SF3">
    <property type="entry name" value="L-XYLULOSE_3-KETO-L-GULONATE KINASE"/>
    <property type="match status" value="1"/>
</dbReference>
<dbReference type="InterPro" id="IPR043129">
    <property type="entry name" value="ATPase_NBD"/>
</dbReference>
<comment type="similarity">
    <text evidence="3">Belongs to the FGGY kinase family.</text>
</comment>
<evidence type="ECO:0000313" key="7">
    <source>
        <dbReference type="EMBL" id="MFC6891790.1"/>
    </source>
</evidence>
<name>A0ABD5UQP2_9EURY</name>
<evidence type="ECO:0000256" key="4">
    <source>
        <dbReference type="SAM" id="MobiDB-lite"/>
    </source>
</evidence>
<evidence type="ECO:0000256" key="1">
    <source>
        <dbReference type="ARBA" id="ARBA00022679"/>
    </source>
</evidence>
<dbReference type="InterPro" id="IPR018483">
    <property type="entry name" value="Carb_kinase_FGGY_CS"/>
</dbReference>
<gene>
    <name evidence="7" type="ORF">ACFQE9_04040</name>
</gene>
<dbReference type="PROSITE" id="PS00445">
    <property type="entry name" value="FGGY_KINASES_2"/>
    <property type="match status" value="1"/>
</dbReference>
<dbReference type="Pfam" id="PF00370">
    <property type="entry name" value="FGGY_N"/>
    <property type="match status" value="1"/>
</dbReference>
<dbReference type="Gene3D" id="3.30.420.40">
    <property type="match status" value="2"/>
</dbReference>
<dbReference type="InterPro" id="IPR018485">
    <property type="entry name" value="FGGY_C"/>
</dbReference>